<dbReference type="InterPro" id="IPR005471">
    <property type="entry name" value="Tscrpt_reg_IclR_N"/>
</dbReference>
<reference evidence="7" key="1">
    <citation type="journal article" date="2019" name="Int. J. Syst. Evol. Microbiol.">
        <title>The Global Catalogue of Microorganisms (GCM) 10K type strain sequencing project: providing services to taxonomists for standard genome sequencing and annotation.</title>
        <authorList>
            <consortium name="The Broad Institute Genomics Platform"/>
            <consortium name="The Broad Institute Genome Sequencing Center for Infectious Disease"/>
            <person name="Wu L."/>
            <person name="Ma J."/>
        </authorList>
    </citation>
    <scope>NUCLEOTIDE SEQUENCE [LARGE SCALE GENOMIC DNA]</scope>
    <source>
        <strain evidence="7">KCTC 42964</strain>
    </source>
</reference>
<dbReference type="Pfam" id="PF09339">
    <property type="entry name" value="HTH_IclR"/>
    <property type="match status" value="1"/>
</dbReference>
<dbReference type="InterPro" id="IPR050707">
    <property type="entry name" value="HTH_MetabolicPath_Reg"/>
</dbReference>
<dbReference type="InterPro" id="IPR036388">
    <property type="entry name" value="WH-like_DNA-bd_sf"/>
</dbReference>
<sequence length="258" mass="27445">MRALARGLHLLEALGELGWTRPGALAAYAGIDRSSVYRLLNTLEQLGYLVRREDDGAVALTAKVAQLADGVRDDEAVAQIVAPILRDLTAAILWPSDFASFTGGAVTIQVSTHRLSPVSVYRQVVGKHRPLVRSALGRAILAAAGRAEREAMLGIVARLGGEDARDIADRRGLDRLLQAVRRRGHAASQGEVDDRIGAIALPVRAQDRVAGGRVAGAVNVIYFRNAMTADEAADRYLEPLAAAVRRIEAALAGPRPAG</sequence>
<evidence type="ECO:0000313" key="6">
    <source>
        <dbReference type="EMBL" id="MFC3227713.1"/>
    </source>
</evidence>
<evidence type="ECO:0000313" key="7">
    <source>
        <dbReference type="Proteomes" id="UP001595528"/>
    </source>
</evidence>
<dbReference type="SUPFAM" id="SSF55781">
    <property type="entry name" value="GAF domain-like"/>
    <property type="match status" value="1"/>
</dbReference>
<evidence type="ECO:0000259" key="4">
    <source>
        <dbReference type="PROSITE" id="PS51077"/>
    </source>
</evidence>
<dbReference type="Proteomes" id="UP001595528">
    <property type="component" value="Unassembled WGS sequence"/>
</dbReference>
<keyword evidence="7" id="KW-1185">Reference proteome</keyword>
<dbReference type="SUPFAM" id="SSF46785">
    <property type="entry name" value="Winged helix' DNA-binding domain"/>
    <property type="match status" value="1"/>
</dbReference>
<feature type="domain" description="IclR-ED" evidence="5">
    <location>
        <begin position="63"/>
        <end position="253"/>
    </location>
</feature>
<dbReference type="InterPro" id="IPR014757">
    <property type="entry name" value="Tscrpt_reg_IclR_C"/>
</dbReference>
<dbReference type="PROSITE" id="PS51078">
    <property type="entry name" value="ICLR_ED"/>
    <property type="match status" value="1"/>
</dbReference>
<dbReference type="PROSITE" id="PS51077">
    <property type="entry name" value="HTH_ICLR"/>
    <property type="match status" value="1"/>
</dbReference>
<feature type="domain" description="HTH iclR-type" evidence="4">
    <location>
        <begin position="1"/>
        <end position="62"/>
    </location>
</feature>
<dbReference type="InterPro" id="IPR036390">
    <property type="entry name" value="WH_DNA-bd_sf"/>
</dbReference>
<dbReference type="RefSeq" id="WP_379900118.1">
    <property type="nucleotide sequence ID" value="NZ_JBHRTR010000025.1"/>
</dbReference>
<organism evidence="6 7">
    <name type="scientific">Marinibaculum pumilum</name>
    <dbReference type="NCBI Taxonomy" id="1766165"/>
    <lineage>
        <taxon>Bacteria</taxon>
        <taxon>Pseudomonadati</taxon>
        <taxon>Pseudomonadota</taxon>
        <taxon>Alphaproteobacteria</taxon>
        <taxon>Rhodospirillales</taxon>
        <taxon>Rhodospirillaceae</taxon>
        <taxon>Marinibaculum</taxon>
    </lineage>
</organism>
<keyword evidence="3" id="KW-0804">Transcription</keyword>
<evidence type="ECO:0000256" key="2">
    <source>
        <dbReference type="ARBA" id="ARBA00023125"/>
    </source>
</evidence>
<dbReference type="Pfam" id="PF01614">
    <property type="entry name" value="IclR_C"/>
    <property type="match status" value="1"/>
</dbReference>
<protein>
    <submittedName>
        <fullName evidence="6">IclR family transcriptional regulator C-terminal domain-containing protein</fullName>
    </submittedName>
</protein>
<gene>
    <name evidence="6" type="ORF">ACFOGJ_10750</name>
</gene>
<dbReference type="SMART" id="SM00346">
    <property type="entry name" value="HTH_ICLR"/>
    <property type="match status" value="1"/>
</dbReference>
<dbReference type="InterPro" id="IPR029016">
    <property type="entry name" value="GAF-like_dom_sf"/>
</dbReference>
<keyword evidence="1" id="KW-0805">Transcription regulation</keyword>
<comment type="caution">
    <text evidence="6">The sequence shown here is derived from an EMBL/GenBank/DDBJ whole genome shotgun (WGS) entry which is preliminary data.</text>
</comment>
<proteinExistence type="predicted"/>
<dbReference type="EMBL" id="JBHRTR010000025">
    <property type="protein sequence ID" value="MFC3227713.1"/>
    <property type="molecule type" value="Genomic_DNA"/>
</dbReference>
<dbReference type="Gene3D" id="1.10.10.10">
    <property type="entry name" value="Winged helix-like DNA-binding domain superfamily/Winged helix DNA-binding domain"/>
    <property type="match status" value="1"/>
</dbReference>
<accession>A0ABV7KZ66</accession>
<dbReference type="PANTHER" id="PTHR30136:SF23">
    <property type="entry name" value="DNA-BINDING TRANSCRIPTIONAL ACTIVATOR MHPR"/>
    <property type="match status" value="1"/>
</dbReference>
<evidence type="ECO:0000259" key="5">
    <source>
        <dbReference type="PROSITE" id="PS51078"/>
    </source>
</evidence>
<dbReference type="PANTHER" id="PTHR30136">
    <property type="entry name" value="HELIX-TURN-HELIX TRANSCRIPTIONAL REGULATOR, ICLR FAMILY"/>
    <property type="match status" value="1"/>
</dbReference>
<keyword evidence="2" id="KW-0238">DNA-binding</keyword>
<evidence type="ECO:0000256" key="3">
    <source>
        <dbReference type="ARBA" id="ARBA00023163"/>
    </source>
</evidence>
<evidence type="ECO:0000256" key="1">
    <source>
        <dbReference type="ARBA" id="ARBA00023015"/>
    </source>
</evidence>
<dbReference type="Gene3D" id="3.30.450.40">
    <property type="match status" value="1"/>
</dbReference>
<name>A0ABV7KZ66_9PROT</name>